<evidence type="ECO:0000313" key="3">
    <source>
        <dbReference type="Proteomes" id="UP000250266"/>
    </source>
</evidence>
<dbReference type="AlphaFoldDB" id="A0A8E2E539"/>
<feature type="domain" description="FAS1" evidence="1">
    <location>
        <begin position="8"/>
        <end position="88"/>
    </location>
</feature>
<dbReference type="EMBL" id="KV745117">
    <property type="protein sequence ID" value="OCK77566.1"/>
    <property type="molecule type" value="Genomic_DNA"/>
</dbReference>
<keyword evidence="3" id="KW-1185">Reference proteome</keyword>
<dbReference type="OrthoDB" id="286301at2759"/>
<dbReference type="Gene3D" id="2.30.180.10">
    <property type="entry name" value="FAS1 domain"/>
    <property type="match status" value="1"/>
</dbReference>
<gene>
    <name evidence="2" type="ORF">K432DRAFT_277631</name>
</gene>
<evidence type="ECO:0000259" key="1">
    <source>
        <dbReference type="PROSITE" id="PS50213"/>
    </source>
</evidence>
<dbReference type="PROSITE" id="PS50213">
    <property type="entry name" value="FAS1"/>
    <property type="match status" value="1"/>
</dbReference>
<evidence type="ECO:0000313" key="2">
    <source>
        <dbReference type="EMBL" id="OCK77566.1"/>
    </source>
</evidence>
<feature type="non-terminal residue" evidence="2">
    <location>
        <position position="1"/>
    </location>
</feature>
<sequence length="88" mass="9101">STGSVIHVIDHTLTLPTNASSTLVIAGLSSHYGAPNATNLLDTVNGLQNVTAFAPGNRTFEEIGSGLANLPMQDLTSILAYHVVSRVG</sequence>
<dbReference type="Pfam" id="PF02469">
    <property type="entry name" value="Fasciclin"/>
    <property type="match status" value="1"/>
</dbReference>
<dbReference type="InterPro" id="IPR036378">
    <property type="entry name" value="FAS1_dom_sf"/>
</dbReference>
<organism evidence="2 3">
    <name type="scientific">Lepidopterella palustris CBS 459.81</name>
    <dbReference type="NCBI Taxonomy" id="1314670"/>
    <lineage>
        <taxon>Eukaryota</taxon>
        <taxon>Fungi</taxon>
        <taxon>Dikarya</taxon>
        <taxon>Ascomycota</taxon>
        <taxon>Pezizomycotina</taxon>
        <taxon>Dothideomycetes</taxon>
        <taxon>Pleosporomycetidae</taxon>
        <taxon>Mytilinidiales</taxon>
        <taxon>Argynnaceae</taxon>
        <taxon>Lepidopterella</taxon>
    </lineage>
</organism>
<feature type="non-terminal residue" evidence="2">
    <location>
        <position position="88"/>
    </location>
</feature>
<accession>A0A8E2E539</accession>
<name>A0A8E2E539_9PEZI</name>
<reference evidence="2 3" key="1">
    <citation type="journal article" date="2016" name="Nat. Commun.">
        <title>Ectomycorrhizal ecology is imprinted in the genome of the dominant symbiotic fungus Cenococcum geophilum.</title>
        <authorList>
            <consortium name="DOE Joint Genome Institute"/>
            <person name="Peter M."/>
            <person name="Kohler A."/>
            <person name="Ohm R.A."/>
            <person name="Kuo A."/>
            <person name="Krutzmann J."/>
            <person name="Morin E."/>
            <person name="Arend M."/>
            <person name="Barry K.W."/>
            <person name="Binder M."/>
            <person name="Choi C."/>
            <person name="Clum A."/>
            <person name="Copeland A."/>
            <person name="Grisel N."/>
            <person name="Haridas S."/>
            <person name="Kipfer T."/>
            <person name="LaButti K."/>
            <person name="Lindquist E."/>
            <person name="Lipzen A."/>
            <person name="Maire R."/>
            <person name="Meier B."/>
            <person name="Mihaltcheva S."/>
            <person name="Molinier V."/>
            <person name="Murat C."/>
            <person name="Poggeler S."/>
            <person name="Quandt C.A."/>
            <person name="Sperisen C."/>
            <person name="Tritt A."/>
            <person name="Tisserant E."/>
            <person name="Crous P.W."/>
            <person name="Henrissat B."/>
            <person name="Nehls U."/>
            <person name="Egli S."/>
            <person name="Spatafora J.W."/>
            <person name="Grigoriev I.V."/>
            <person name="Martin F.M."/>
        </authorList>
    </citation>
    <scope>NUCLEOTIDE SEQUENCE [LARGE SCALE GENOMIC DNA]</scope>
    <source>
        <strain evidence="2 3">CBS 459.81</strain>
    </source>
</reference>
<proteinExistence type="predicted"/>
<dbReference type="SUPFAM" id="SSF82153">
    <property type="entry name" value="FAS1 domain"/>
    <property type="match status" value="1"/>
</dbReference>
<protein>
    <recommendedName>
        <fullName evidence="1">FAS1 domain-containing protein</fullName>
    </recommendedName>
</protein>
<dbReference type="InterPro" id="IPR000782">
    <property type="entry name" value="FAS1_domain"/>
</dbReference>
<dbReference type="Proteomes" id="UP000250266">
    <property type="component" value="Unassembled WGS sequence"/>
</dbReference>